<gene>
    <name evidence="1" type="ORF">VNO77_35950</name>
</gene>
<dbReference type="Proteomes" id="UP001367508">
    <property type="component" value="Unassembled WGS sequence"/>
</dbReference>
<accession>A0AAN9PU25</accession>
<name>A0AAN9PU25_CANGL</name>
<proteinExistence type="predicted"/>
<organism evidence="1 2">
    <name type="scientific">Canavalia gladiata</name>
    <name type="common">Sword bean</name>
    <name type="synonym">Dolichos gladiatus</name>
    <dbReference type="NCBI Taxonomy" id="3824"/>
    <lineage>
        <taxon>Eukaryota</taxon>
        <taxon>Viridiplantae</taxon>
        <taxon>Streptophyta</taxon>
        <taxon>Embryophyta</taxon>
        <taxon>Tracheophyta</taxon>
        <taxon>Spermatophyta</taxon>
        <taxon>Magnoliopsida</taxon>
        <taxon>eudicotyledons</taxon>
        <taxon>Gunneridae</taxon>
        <taxon>Pentapetalae</taxon>
        <taxon>rosids</taxon>
        <taxon>fabids</taxon>
        <taxon>Fabales</taxon>
        <taxon>Fabaceae</taxon>
        <taxon>Papilionoideae</taxon>
        <taxon>50 kb inversion clade</taxon>
        <taxon>NPAAA clade</taxon>
        <taxon>indigoferoid/millettioid clade</taxon>
        <taxon>Phaseoleae</taxon>
        <taxon>Canavalia</taxon>
    </lineage>
</organism>
<evidence type="ECO:0000313" key="2">
    <source>
        <dbReference type="Proteomes" id="UP001367508"/>
    </source>
</evidence>
<comment type="caution">
    <text evidence="1">The sequence shown here is derived from an EMBL/GenBank/DDBJ whole genome shotgun (WGS) entry which is preliminary data.</text>
</comment>
<dbReference type="AlphaFoldDB" id="A0AAN9PU25"/>
<reference evidence="1 2" key="1">
    <citation type="submission" date="2024-01" db="EMBL/GenBank/DDBJ databases">
        <title>The genomes of 5 underutilized Papilionoideae crops provide insights into root nodulation and disease resistanc.</title>
        <authorList>
            <person name="Jiang F."/>
        </authorList>
    </citation>
    <scope>NUCLEOTIDE SEQUENCE [LARGE SCALE GENOMIC DNA]</scope>
    <source>
        <strain evidence="1">LVBAO_FW01</strain>
        <tissue evidence="1">Leaves</tissue>
    </source>
</reference>
<keyword evidence="2" id="KW-1185">Reference proteome</keyword>
<evidence type="ECO:0000313" key="1">
    <source>
        <dbReference type="EMBL" id="KAK7312230.1"/>
    </source>
</evidence>
<sequence length="99" mass="11777">MLIHREKLWIQLLESKYKVQTNILHHPHSRGSPVWRAILMATKELRPGYSLRLGNGETNLWYEDWSSMGLLCYQVLYVDIHDPRLKVRDITQNGRLQLH</sequence>
<protein>
    <submittedName>
        <fullName evidence="1">Uncharacterized protein</fullName>
    </submittedName>
</protein>
<dbReference type="EMBL" id="JAYMYQ010000009">
    <property type="protein sequence ID" value="KAK7312230.1"/>
    <property type="molecule type" value="Genomic_DNA"/>
</dbReference>